<protein>
    <submittedName>
        <fullName evidence="1">Uncharacterized protein</fullName>
    </submittedName>
</protein>
<dbReference type="EMBL" id="LR796813">
    <property type="protein sequence ID" value="CAB4167481.1"/>
    <property type="molecule type" value="Genomic_DNA"/>
</dbReference>
<sequence length="231" mass="23451">MADKSMKSVIYAEMDTSGITRGVAKTTAELGKLNKTARSGAAAAGITATLQMTQMAFQGISQVFSGVERRMAELNGAALKYSGAAMGAQNLANADKMRADIRIGAAVTPGSIQTSQAAGDIATGAAARIERNAGEVNAGMGAAARLGANYGSQINMLAEYAATEIAAVEQFLSGDFAGAIRTDAAALGQLGELGNAQNYAYQGNAGPGAQGSAENIMYLRSIDKSLRGGAQ</sequence>
<accession>A0A6J5PDF2</accession>
<evidence type="ECO:0000313" key="1">
    <source>
        <dbReference type="EMBL" id="CAB4167481.1"/>
    </source>
</evidence>
<reference evidence="1" key="1">
    <citation type="submission" date="2020-04" db="EMBL/GenBank/DDBJ databases">
        <authorList>
            <person name="Chiriac C."/>
            <person name="Salcher M."/>
            <person name="Ghai R."/>
            <person name="Kavagutti S V."/>
        </authorList>
    </citation>
    <scope>NUCLEOTIDE SEQUENCE</scope>
</reference>
<proteinExistence type="predicted"/>
<gene>
    <name evidence="1" type="ORF">UFOVP862_18</name>
</gene>
<name>A0A6J5PDF2_9CAUD</name>
<organism evidence="1">
    <name type="scientific">uncultured Caudovirales phage</name>
    <dbReference type="NCBI Taxonomy" id="2100421"/>
    <lineage>
        <taxon>Viruses</taxon>
        <taxon>Duplodnaviria</taxon>
        <taxon>Heunggongvirae</taxon>
        <taxon>Uroviricota</taxon>
        <taxon>Caudoviricetes</taxon>
        <taxon>Peduoviridae</taxon>
        <taxon>Maltschvirus</taxon>
        <taxon>Maltschvirus maltsch</taxon>
    </lineage>
</organism>